<sequence length="326" mass="33533">MRAARCERYGPPDVVTVCDLADPVPARDEVLIEIRAAAVNYPDVLTVADKYQVSVPTPFTPGSEFAGVVRAVGADVRSVEPGDAVMGSAMTGAFAELICVPASALTSKPDGLDWVSAAAFRVTYTTAYHALVTFGAMRAGDWVVVLGAAGGVGTAAVDVATRLGARVIACASSEERLAAATKLGAEVGIAYDSEDLKTRIKEITGGGAQLVIDPVGGKYAEPALRALAPGGTFVTVGYAAGEIPRIPLNLVLLKDLTIRGVELRTLAQRHPAAPTHAQQTLAALVTAGMKPLVSQVFGLDDVAGALRSLNDRTAVGKVVIALDGAC</sequence>
<dbReference type="EMBL" id="VLJT01000013">
    <property type="protein sequence ID" value="TWH18047.1"/>
    <property type="molecule type" value="Genomic_DNA"/>
</dbReference>
<dbReference type="InterPro" id="IPR020843">
    <property type="entry name" value="ER"/>
</dbReference>
<dbReference type="Gene3D" id="3.90.180.10">
    <property type="entry name" value="Medium-chain alcohol dehydrogenases, catalytic domain"/>
    <property type="match status" value="1"/>
</dbReference>
<feature type="domain" description="Enoyl reductase (ER)" evidence="1">
    <location>
        <begin position="10"/>
        <end position="320"/>
    </location>
</feature>
<dbReference type="AlphaFoldDB" id="A0A562E8F7"/>
<reference evidence="2 3" key="1">
    <citation type="submission" date="2019-07" db="EMBL/GenBank/DDBJ databases">
        <title>Genome sequencing of lignin-degrading bacterial isolates.</title>
        <authorList>
            <person name="Gladden J."/>
        </authorList>
    </citation>
    <scope>NUCLEOTIDE SEQUENCE [LARGE SCALE GENOMIC DNA]</scope>
    <source>
        <strain evidence="2 3">J45</strain>
    </source>
</reference>
<organism evidence="2 3">
    <name type="scientific">Rhodococcus rhodochrous J45</name>
    <dbReference type="NCBI Taxonomy" id="935266"/>
    <lineage>
        <taxon>Bacteria</taxon>
        <taxon>Bacillati</taxon>
        <taxon>Actinomycetota</taxon>
        <taxon>Actinomycetes</taxon>
        <taxon>Mycobacteriales</taxon>
        <taxon>Nocardiaceae</taxon>
        <taxon>Rhodococcus</taxon>
    </lineage>
</organism>
<dbReference type="InterPro" id="IPR036291">
    <property type="entry name" value="NAD(P)-bd_dom_sf"/>
</dbReference>
<dbReference type="SUPFAM" id="SSF51735">
    <property type="entry name" value="NAD(P)-binding Rossmann-fold domains"/>
    <property type="match status" value="1"/>
</dbReference>
<evidence type="ECO:0000259" key="1">
    <source>
        <dbReference type="SMART" id="SM00829"/>
    </source>
</evidence>
<protein>
    <submittedName>
        <fullName evidence="2">NADPH2:quinone reductase</fullName>
    </submittedName>
</protein>
<dbReference type="Pfam" id="PF08240">
    <property type="entry name" value="ADH_N"/>
    <property type="match status" value="1"/>
</dbReference>
<dbReference type="PANTHER" id="PTHR43677">
    <property type="entry name" value="SHORT-CHAIN DEHYDROGENASE/REDUCTASE"/>
    <property type="match status" value="1"/>
</dbReference>
<dbReference type="RefSeq" id="WP_145691472.1">
    <property type="nucleotide sequence ID" value="NZ_VLJT01000013.1"/>
</dbReference>
<dbReference type="PANTHER" id="PTHR43677:SF4">
    <property type="entry name" value="QUINONE OXIDOREDUCTASE-LIKE PROTEIN 2"/>
    <property type="match status" value="1"/>
</dbReference>
<dbReference type="Gene3D" id="3.40.50.720">
    <property type="entry name" value="NAD(P)-binding Rossmann-like Domain"/>
    <property type="match status" value="1"/>
</dbReference>
<evidence type="ECO:0000313" key="3">
    <source>
        <dbReference type="Proteomes" id="UP000317573"/>
    </source>
</evidence>
<dbReference type="InterPro" id="IPR013149">
    <property type="entry name" value="ADH-like_C"/>
</dbReference>
<accession>A0A562E8F7</accession>
<dbReference type="CDD" id="cd08241">
    <property type="entry name" value="QOR1"/>
    <property type="match status" value="1"/>
</dbReference>
<dbReference type="InterPro" id="IPR013154">
    <property type="entry name" value="ADH-like_N"/>
</dbReference>
<name>A0A562E8F7_RHORH</name>
<comment type="caution">
    <text evidence="2">The sequence shown here is derived from an EMBL/GenBank/DDBJ whole genome shotgun (WGS) entry which is preliminary data.</text>
</comment>
<proteinExistence type="predicted"/>
<dbReference type="InterPro" id="IPR011032">
    <property type="entry name" value="GroES-like_sf"/>
</dbReference>
<dbReference type="InterPro" id="IPR051397">
    <property type="entry name" value="Zn-ADH-like_protein"/>
</dbReference>
<dbReference type="SMART" id="SM00829">
    <property type="entry name" value="PKS_ER"/>
    <property type="match status" value="1"/>
</dbReference>
<dbReference type="SUPFAM" id="SSF50129">
    <property type="entry name" value="GroES-like"/>
    <property type="match status" value="1"/>
</dbReference>
<dbReference type="GO" id="GO:0016491">
    <property type="term" value="F:oxidoreductase activity"/>
    <property type="evidence" value="ECO:0007669"/>
    <property type="project" value="InterPro"/>
</dbReference>
<evidence type="ECO:0000313" key="2">
    <source>
        <dbReference type="EMBL" id="TWH18047.1"/>
    </source>
</evidence>
<dbReference type="Pfam" id="PF00107">
    <property type="entry name" value="ADH_zinc_N"/>
    <property type="match status" value="1"/>
</dbReference>
<dbReference type="Proteomes" id="UP000317573">
    <property type="component" value="Unassembled WGS sequence"/>
</dbReference>
<gene>
    <name evidence="2" type="ORF">L618_001600000910</name>
</gene>